<feature type="transmembrane region" description="Helical" evidence="1">
    <location>
        <begin position="30"/>
        <end position="48"/>
    </location>
</feature>
<dbReference type="NCBIfam" id="TIGR00229">
    <property type="entry name" value="sensory_box"/>
    <property type="match status" value="1"/>
</dbReference>
<dbReference type="SUPFAM" id="SSF55785">
    <property type="entry name" value="PYP-like sensor domain (PAS domain)"/>
    <property type="match status" value="1"/>
</dbReference>
<dbReference type="InterPro" id="IPR013767">
    <property type="entry name" value="PAS_fold"/>
</dbReference>
<dbReference type="AlphaFoldDB" id="A0A327VYC9"/>
<gene>
    <name evidence="3" type="ORF">CLV59_104194</name>
</gene>
<dbReference type="Gene3D" id="3.30.450.20">
    <property type="entry name" value="PAS domain"/>
    <property type="match status" value="1"/>
</dbReference>
<name>A0A327VYC9_9BACT</name>
<keyword evidence="4" id="KW-1185">Reference proteome</keyword>
<feature type="domain" description="PAS" evidence="2">
    <location>
        <begin position="102"/>
        <end position="133"/>
    </location>
</feature>
<evidence type="ECO:0000313" key="4">
    <source>
        <dbReference type="Proteomes" id="UP000249819"/>
    </source>
</evidence>
<organism evidence="3 4">
    <name type="scientific">Chitinophaga dinghuensis</name>
    <dbReference type="NCBI Taxonomy" id="1539050"/>
    <lineage>
        <taxon>Bacteria</taxon>
        <taxon>Pseudomonadati</taxon>
        <taxon>Bacteroidota</taxon>
        <taxon>Chitinophagia</taxon>
        <taxon>Chitinophagales</taxon>
        <taxon>Chitinophagaceae</taxon>
        <taxon>Chitinophaga</taxon>
    </lineage>
</organism>
<keyword evidence="1" id="KW-1133">Transmembrane helix</keyword>
<keyword evidence="1" id="KW-0812">Transmembrane</keyword>
<dbReference type="InterPro" id="IPR000014">
    <property type="entry name" value="PAS"/>
</dbReference>
<dbReference type="PROSITE" id="PS50112">
    <property type="entry name" value="PAS"/>
    <property type="match status" value="1"/>
</dbReference>
<evidence type="ECO:0000256" key="1">
    <source>
        <dbReference type="SAM" id="Phobius"/>
    </source>
</evidence>
<dbReference type="OrthoDB" id="9857122at2"/>
<evidence type="ECO:0000313" key="3">
    <source>
        <dbReference type="EMBL" id="RAJ81969.1"/>
    </source>
</evidence>
<feature type="transmembrane region" description="Helical" evidence="1">
    <location>
        <begin position="54"/>
        <end position="72"/>
    </location>
</feature>
<dbReference type="CDD" id="cd00130">
    <property type="entry name" value="PAS"/>
    <property type="match status" value="1"/>
</dbReference>
<dbReference type="InterPro" id="IPR035965">
    <property type="entry name" value="PAS-like_dom_sf"/>
</dbReference>
<keyword evidence="1" id="KW-0472">Membrane</keyword>
<dbReference type="Pfam" id="PF00989">
    <property type="entry name" value="PAS"/>
    <property type="match status" value="1"/>
</dbReference>
<sequence>MCLYTVIIKMFVKPTKLYPMTKRKNSVRKSILIAVLVSIVVFCLYQVIKSQELLWIVALLVSLNAILIYVLYKRAGARVEKIITQYKDLIEDEQDAPPEVGVFFVDKDLKFSYMNREMRRICGYKFKEVVGKSWTFMCSEFLQEWLHNVVTSWLDDVMPIVRPFMDIKTKDGRTVRLLAFISLMEQPNNNTLFQAIVNIVPLKED</sequence>
<evidence type="ECO:0000259" key="2">
    <source>
        <dbReference type="PROSITE" id="PS50112"/>
    </source>
</evidence>
<protein>
    <submittedName>
        <fullName evidence="3">PAS domain S-box-containing protein</fullName>
    </submittedName>
</protein>
<dbReference type="EMBL" id="QLMA01000004">
    <property type="protein sequence ID" value="RAJ81969.1"/>
    <property type="molecule type" value="Genomic_DNA"/>
</dbReference>
<comment type="caution">
    <text evidence="3">The sequence shown here is derived from an EMBL/GenBank/DDBJ whole genome shotgun (WGS) entry which is preliminary data.</text>
</comment>
<accession>A0A327VYC9</accession>
<reference evidence="3 4" key="1">
    <citation type="submission" date="2018-06" db="EMBL/GenBank/DDBJ databases">
        <title>Genomic Encyclopedia of Archaeal and Bacterial Type Strains, Phase II (KMG-II): from individual species to whole genera.</title>
        <authorList>
            <person name="Goeker M."/>
        </authorList>
    </citation>
    <scope>NUCLEOTIDE SEQUENCE [LARGE SCALE GENOMIC DNA]</scope>
    <source>
        <strain evidence="3 4">DSM 29821</strain>
    </source>
</reference>
<dbReference type="Proteomes" id="UP000249819">
    <property type="component" value="Unassembled WGS sequence"/>
</dbReference>
<dbReference type="GO" id="GO:0006355">
    <property type="term" value="P:regulation of DNA-templated transcription"/>
    <property type="evidence" value="ECO:0007669"/>
    <property type="project" value="InterPro"/>
</dbReference>
<proteinExistence type="predicted"/>